<evidence type="ECO:0000313" key="2">
    <source>
        <dbReference type="EMBL" id="SVC00152.1"/>
    </source>
</evidence>
<dbReference type="AlphaFoldDB" id="A0A382ILK5"/>
<protein>
    <submittedName>
        <fullName evidence="2">Uncharacterized protein</fullName>
    </submittedName>
</protein>
<reference evidence="2" key="1">
    <citation type="submission" date="2018-05" db="EMBL/GenBank/DDBJ databases">
        <authorList>
            <person name="Lanie J.A."/>
            <person name="Ng W.-L."/>
            <person name="Kazmierczak K.M."/>
            <person name="Andrzejewski T.M."/>
            <person name="Davidsen T.M."/>
            <person name="Wayne K.J."/>
            <person name="Tettelin H."/>
            <person name="Glass J.I."/>
            <person name="Rusch D."/>
            <person name="Podicherti R."/>
            <person name="Tsui H.-C.T."/>
            <person name="Winkler M.E."/>
        </authorList>
    </citation>
    <scope>NUCLEOTIDE SEQUENCE</scope>
</reference>
<keyword evidence="1" id="KW-0472">Membrane</keyword>
<proteinExistence type="predicted"/>
<organism evidence="2">
    <name type="scientific">marine metagenome</name>
    <dbReference type="NCBI Taxonomy" id="408172"/>
    <lineage>
        <taxon>unclassified sequences</taxon>
        <taxon>metagenomes</taxon>
        <taxon>ecological metagenomes</taxon>
    </lineage>
</organism>
<keyword evidence="1" id="KW-0812">Transmembrane</keyword>
<name>A0A382ILK5_9ZZZZ</name>
<feature type="transmembrane region" description="Helical" evidence="1">
    <location>
        <begin position="6"/>
        <end position="24"/>
    </location>
</feature>
<keyword evidence="1" id="KW-1133">Transmembrane helix</keyword>
<accession>A0A382ILK5</accession>
<sequence length="25" mass="2939">MLEIAWFVLDLHFFSYVGNLVVIIV</sequence>
<evidence type="ECO:0000256" key="1">
    <source>
        <dbReference type="SAM" id="Phobius"/>
    </source>
</evidence>
<dbReference type="EMBL" id="UINC01067963">
    <property type="protein sequence ID" value="SVC00152.1"/>
    <property type="molecule type" value="Genomic_DNA"/>
</dbReference>
<gene>
    <name evidence="2" type="ORF">METZ01_LOCUS253006</name>
</gene>